<dbReference type="Pfam" id="PF07992">
    <property type="entry name" value="Pyr_redox_2"/>
    <property type="match status" value="1"/>
</dbReference>
<dbReference type="GO" id="GO:0004174">
    <property type="term" value="F:electron-transferring-flavoprotein dehydrogenase activity"/>
    <property type="evidence" value="ECO:0007669"/>
    <property type="project" value="TreeGrafter"/>
</dbReference>
<dbReference type="EMBL" id="CAJNNW010030922">
    <property type="protein sequence ID" value="CAE8705206.1"/>
    <property type="molecule type" value="Genomic_DNA"/>
</dbReference>
<evidence type="ECO:0000256" key="1">
    <source>
        <dbReference type="ARBA" id="ARBA00006442"/>
    </source>
</evidence>
<evidence type="ECO:0000313" key="8">
    <source>
        <dbReference type="Proteomes" id="UP000654075"/>
    </source>
</evidence>
<dbReference type="AlphaFoldDB" id="A0A813FY09"/>
<evidence type="ECO:0000256" key="3">
    <source>
        <dbReference type="ARBA" id="ARBA00022827"/>
    </source>
</evidence>
<dbReference type="OrthoDB" id="202203at2759"/>
<dbReference type="PANTHER" id="PTHR43735">
    <property type="entry name" value="APOPTOSIS-INDUCING FACTOR 1"/>
    <property type="match status" value="1"/>
</dbReference>
<keyword evidence="4" id="KW-0560">Oxidoreductase</keyword>
<protein>
    <recommendedName>
        <fullName evidence="5">FAD/NAD(P)-binding domain-containing protein</fullName>
    </recommendedName>
</protein>
<organism evidence="6 8">
    <name type="scientific">Polarella glacialis</name>
    <name type="common">Dinoflagellate</name>
    <dbReference type="NCBI Taxonomy" id="89957"/>
    <lineage>
        <taxon>Eukaryota</taxon>
        <taxon>Sar</taxon>
        <taxon>Alveolata</taxon>
        <taxon>Dinophyceae</taxon>
        <taxon>Suessiales</taxon>
        <taxon>Suessiaceae</taxon>
        <taxon>Polarella</taxon>
    </lineage>
</organism>
<proteinExistence type="inferred from homology"/>
<keyword evidence="2" id="KW-0285">Flavoprotein</keyword>
<comment type="similarity">
    <text evidence="1">Belongs to the FAD-dependent oxidoreductase family.</text>
</comment>
<evidence type="ECO:0000313" key="6">
    <source>
        <dbReference type="EMBL" id="CAE8615289.1"/>
    </source>
</evidence>
<feature type="domain" description="FAD/NAD(P)-binding" evidence="5">
    <location>
        <begin position="7"/>
        <end position="322"/>
    </location>
</feature>
<gene>
    <name evidence="6" type="ORF">PGLA1383_LOCUS33005</name>
    <name evidence="7" type="ORF">PGLA2088_LOCUS33583</name>
</gene>
<keyword evidence="8" id="KW-1185">Reference proteome</keyword>
<dbReference type="PRINTS" id="PR00411">
    <property type="entry name" value="PNDRDTASEI"/>
</dbReference>
<dbReference type="InterPro" id="IPR023753">
    <property type="entry name" value="FAD/NAD-binding_dom"/>
</dbReference>
<evidence type="ECO:0000256" key="2">
    <source>
        <dbReference type="ARBA" id="ARBA00022630"/>
    </source>
</evidence>
<dbReference type="SUPFAM" id="SSF51905">
    <property type="entry name" value="FAD/NAD(P)-binding domain"/>
    <property type="match status" value="2"/>
</dbReference>
<dbReference type="Gene3D" id="3.50.50.100">
    <property type="match status" value="1"/>
</dbReference>
<sequence>MPPAQRRVLVVGGSFAGLCVARDLRDFFLVTIVDCKEYFEYTPGVLRAYVKPKHLDALTFTLYPVIEERMGCKFIWGEVTELNGDDKTATIKPMFQSEKEIIDFDYCVIAAGCNFGPFHKWGESLWFPTVHEAARAEGSWPHLDERFLEGRRRHILEEYNTIKALNEKSASILVVGAGFIGVEWVTELQHFFPNLKLTLIDFLPQPLGPLPAKAANYCAKYMDKVGIKQFYNCKYDANDPAFWNKIGLPNKADKQYVCIGVKASNYFMPAETLSEKGPGGGGWILMDMSLSVKTRDGKLWGTDDKGFPRIYAVGDCNYSCVEEAGKKPDEWPIPPIPKISYPGEEEAVIACKNIERIDKLLFHGKTHDCCGAPLTVHQMHWPWGAGMFATSLGPDDACFVAGANWVKNSGLMCVWGSVCAVQKEVIEASKVDECKYGIVGRCIWHFVHHTPIHLFGGAPRWGYNA</sequence>
<dbReference type="EMBL" id="CAJNNV010025593">
    <property type="protein sequence ID" value="CAE8615289.1"/>
    <property type="molecule type" value="Genomic_DNA"/>
</dbReference>
<reference evidence="6" key="1">
    <citation type="submission" date="2021-02" db="EMBL/GenBank/DDBJ databases">
        <authorList>
            <person name="Dougan E. K."/>
            <person name="Rhodes N."/>
            <person name="Thang M."/>
            <person name="Chan C."/>
        </authorList>
    </citation>
    <scope>NUCLEOTIDE SEQUENCE</scope>
</reference>
<name>A0A813FY09_POLGL</name>
<dbReference type="PANTHER" id="PTHR43735:SF3">
    <property type="entry name" value="FERROPTOSIS SUPPRESSOR PROTEIN 1"/>
    <property type="match status" value="1"/>
</dbReference>
<comment type="caution">
    <text evidence="6">The sequence shown here is derived from an EMBL/GenBank/DDBJ whole genome shotgun (WGS) entry which is preliminary data.</text>
</comment>
<dbReference type="Proteomes" id="UP000626109">
    <property type="component" value="Unassembled WGS sequence"/>
</dbReference>
<keyword evidence="3" id="KW-0274">FAD</keyword>
<dbReference type="GO" id="GO:0005737">
    <property type="term" value="C:cytoplasm"/>
    <property type="evidence" value="ECO:0007669"/>
    <property type="project" value="TreeGrafter"/>
</dbReference>
<evidence type="ECO:0000259" key="5">
    <source>
        <dbReference type="Pfam" id="PF07992"/>
    </source>
</evidence>
<evidence type="ECO:0000256" key="4">
    <source>
        <dbReference type="ARBA" id="ARBA00023002"/>
    </source>
</evidence>
<evidence type="ECO:0000313" key="7">
    <source>
        <dbReference type="EMBL" id="CAE8705206.1"/>
    </source>
</evidence>
<dbReference type="InterPro" id="IPR036188">
    <property type="entry name" value="FAD/NAD-bd_sf"/>
</dbReference>
<dbReference type="Proteomes" id="UP000654075">
    <property type="component" value="Unassembled WGS sequence"/>
</dbReference>
<dbReference type="GO" id="GO:0050660">
    <property type="term" value="F:flavin adenine dinucleotide binding"/>
    <property type="evidence" value="ECO:0007669"/>
    <property type="project" value="TreeGrafter"/>
</dbReference>
<accession>A0A813FY09</accession>